<organism evidence="1 2">
    <name type="scientific">Solilutibacter pythonis</name>
    <dbReference type="NCBI Taxonomy" id="2483112"/>
    <lineage>
        <taxon>Bacteria</taxon>
        <taxon>Pseudomonadati</taxon>
        <taxon>Pseudomonadota</taxon>
        <taxon>Gammaproteobacteria</taxon>
        <taxon>Lysobacterales</taxon>
        <taxon>Lysobacteraceae</taxon>
        <taxon>Solilutibacter</taxon>
    </lineage>
</organism>
<dbReference type="Gene3D" id="3.40.50.150">
    <property type="entry name" value="Vaccinia Virus protein VP39"/>
    <property type="match status" value="1"/>
</dbReference>
<protein>
    <recommendedName>
        <fullName evidence="3">Methyltransferase domain-containing protein</fullName>
    </recommendedName>
</protein>
<dbReference type="Proteomes" id="UP000275012">
    <property type="component" value="Unassembled WGS sequence"/>
</dbReference>
<dbReference type="SUPFAM" id="SSF53335">
    <property type="entry name" value="S-adenosyl-L-methionine-dependent methyltransferases"/>
    <property type="match status" value="1"/>
</dbReference>
<evidence type="ECO:0008006" key="3">
    <source>
        <dbReference type="Google" id="ProtNLM"/>
    </source>
</evidence>
<proteinExistence type="predicted"/>
<dbReference type="EMBL" id="RFLY01000001">
    <property type="protein sequence ID" value="RMH94755.1"/>
    <property type="molecule type" value="Genomic_DNA"/>
</dbReference>
<gene>
    <name evidence="1" type="ORF">EBB59_00160</name>
</gene>
<dbReference type="AlphaFoldDB" id="A0A3M2I349"/>
<reference evidence="1 2" key="1">
    <citation type="submission" date="2018-10" db="EMBL/GenBank/DDBJ databases">
        <title>Proposal of Lysobacter pythonis sp. nov. isolated from royal pythons (Python regius).</title>
        <authorList>
            <person name="Hans-Juergen B."/>
            <person name="Huptas C."/>
            <person name="Sandra B."/>
            <person name="Igor L."/>
            <person name="Joachim S."/>
            <person name="Siegfried S."/>
            <person name="Mareike W."/>
            <person name="Peter K."/>
        </authorList>
    </citation>
    <scope>NUCLEOTIDE SEQUENCE [LARGE SCALE GENOMIC DNA]</scope>
    <source>
        <strain evidence="1 2">4284/11</strain>
    </source>
</reference>
<dbReference type="InterPro" id="IPR029063">
    <property type="entry name" value="SAM-dependent_MTases_sf"/>
</dbReference>
<accession>A0A3M2I349</accession>
<sequence>MRCGAALPLASESVGTVVVQHVGRPSGALDWLAESARVLVPGGRLWLFALNPLSPYRRHWFSADAAGHEPVSWRRALRRAGLHADAVARGLGPRWRAEADAASQQGAGARAAYGLYAEKRHIPLTMQRAPLLVPALGEAT</sequence>
<comment type="caution">
    <text evidence="1">The sequence shown here is derived from an EMBL/GenBank/DDBJ whole genome shotgun (WGS) entry which is preliminary data.</text>
</comment>
<name>A0A3M2I349_9GAMM</name>
<evidence type="ECO:0000313" key="1">
    <source>
        <dbReference type="EMBL" id="RMH94755.1"/>
    </source>
</evidence>
<evidence type="ECO:0000313" key="2">
    <source>
        <dbReference type="Proteomes" id="UP000275012"/>
    </source>
</evidence>
<keyword evidence="2" id="KW-1185">Reference proteome</keyword>